<accession>A0A5A9XB94</accession>
<keyword evidence="1" id="KW-0472">Membrane</keyword>
<dbReference type="OrthoDB" id="5395782at2"/>
<reference evidence="2 3" key="1">
    <citation type="submission" date="2019-04" db="EMBL/GenBank/DDBJ databases">
        <title>Geobacter ruber sp. nov., ferric-reducing bacteria isolated from paddy soil.</title>
        <authorList>
            <person name="Xu Z."/>
            <person name="Masuda Y."/>
            <person name="Itoh H."/>
            <person name="Senoo K."/>
        </authorList>
    </citation>
    <scope>NUCLEOTIDE SEQUENCE [LARGE SCALE GENOMIC DNA]</scope>
    <source>
        <strain evidence="2 3">Red88</strain>
    </source>
</reference>
<evidence type="ECO:0000256" key="1">
    <source>
        <dbReference type="SAM" id="Phobius"/>
    </source>
</evidence>
<dbReference type="Gene3D" id="3.30.700.10">
    <property type="entry name" value="Glycoprotein, Type 4 Pilin"/>
    <property type="match status" value="1"/>
</dbReference>
<sequence length="174" mass="19043">MWRVCSKVSDRRGFTLIELVVVLVIIGMVMTLVIPRLPSSEAEDLKTSARTLASTLRYLQDRAATTGTVYYLRMEPGTDTVKVLQAAGDGTEKEPEDPFLQQRPTKEGVQVADVVIPRLGKLSDGQVRLDIGAGGLRDFVAIHLRSAGGAFWTVMAFPSSGKVKIYQGYQEDAL</sequence>
<dbReference type="AlphaFoldDB" id="A0A5A9XB94"/>
<name>A0A5A9XB94_9BACT</name>
<protein>
    <submittedName>
        <fullName evidence="2">Type II secretion system protein GspH</fullName>
    </submittedName>
</protein>
<dbReference type="PROSITE" id="PS00409">
    <property type="entry name" value="PROKAR_NTER_METHYL"/>
    <property type="match status" value="1"/>
</dbReference>
<dbReference type="Proteomes" id="UP000324298">
    <property type="component" value="Unassembled WGS sequence"/>
</dbReference>
<dbReference type="SUPFAM" id="SSF54523">
    <property type="entry name" value="Pili subunits"/>
    <property type="match status" value="1"/>
</dbReference>
<dbReference type="InterPro" id="IPR012902">
    <property type="entry name" value="N_methyl_site"/>
</dbReference>
<feature type="transmembrane region" description="Helical" evidence="1">
    <location>
        <begin position="12"/>
        <end position="34"/>
    </location>
</feature>
<dbReference type="Pfam" id="PF07963">
    <property type="entry name" value="N_methyl"/>
    <property type="match status" value="1"/>
</dbReference>
<proteinExistence type="predicted"/>
<gene>
    <name evidence="2" type="primary">gspH</name>
    <name evidence="2" type="ORF">ET418_13190</name>
</gene>
<dbReference type="NCBIfam" id="TIGR02532">
    <property type="entry name" value="IV_pilin_GFxxxE"/>
    <property type="match status" value="1"/>
</dbReference>
<keyword evidence="3" id="KW-1185">Reference proteome</keyword>
<evidence type="ECO:0000313" key="3">
    <source>
        <dbReference type="Proteomes" id="UP000324298"/>
    </source>
</evidence>
<dbReference type="InterPro" id="IPR045584">
    <property type="entry name" value="Pilin-like"/>
</dbReference>
<comment type="caution">
    <text evidence="2">The sequence shown here is derived from an EMBL/GenBank/DDBJ whole genome shotgun (WGS) entry which is preliminary data.</text>
</comment>
<evidence type="ECO:0000313" key="2">
    <source>
        <dbReference type="EMBL" id="KAA0889725.1"/>
    </source>
</evidence>
<keyword evidence="1" id="KW-1133">Transmembrane helix</keyword>
<dbReference type="EMBL" id="SRSD01000008">
    <property type="protein sequence ID" value="KAA0889725.1"/>
    <property type="molecule type" value="Genomic_DNA"/>
</dbReference>
<keyword evidence="1" id="KW-0812">Transmembrane</keyword>
<organism evidence="2 3">
    <name type="scientific">Oryzomonas rubra</name>
    <dbReference type="NCBI Taxonomy" id="2509454"/>
    <lineage>
        <taxon>Bacteria</taxon>
        <taxon>Pseudomonadati</taxon>
        <taxon>Thermodesulfobacteriota</taxon>
        <taxon>Desulfuromonadia</taxon>
        <taxon>Geobacterales</taxon>
        <taxon>Geobacteraceae</taxon>
        <taxon>Oryzomonas</taxon>
    </lineage>
</organism>